<dbReference type="RefSeq" id="WP_173178092.1">
    <property type="nucleotide sequence ID" value="NZ_AP023189.1"/>
</dbReference>
<accession>A0A6J4E875</accession>
<protein>
    <submittedName>
        <fullName evidence="1">Uncharacterized protein</fullName>
    </submittedName>
</protein>
<proteinExistence type="predicted"/>
<dbReference type="EMBL" id="BQKM01000010">
    <property type="protein sequence ID" value="GJN54296.1"/>
    <property type="molecule type" value="Genomic_DNA"/>
</dbReference>
<evidence type="ECO:0000313" key="2">
    <source>
        <dbReference type="EMBL" id="GJN54296.1"/>
    </source>
</evidence>
<dbReference type="Proteomes" id="UP000509383">
    <property type="component" value="Chromosome"/>
</dbReference>
<gene>
    <name evidence="1" type="ORF">TUM18999_33450</name>
    <name evidence="2" type="ORF">TUM20286_40480</name>
</gene>
<dbReference type="KEGG" id="ptw:TUM18999_33450"/>
<evidence type="ECO:0000313" key="1">
    <source>
        <dbReference type="EMBL" id="BCG25154.1"/>
    </source>
</evidence>
<dbReference type="Proteomes" id="UP001054892">
    <property type="component" value="Unassembled WGS sequence"/>
</dbReference>
<dbReference type="AlphaFoldDB" id="A0A6J4E875"/>
<sequence length="98" mass="10997">MRTHTKLLLAGLCFLPLAGCFKGEVDQSVLCTYSSDAEARQCKEGELSWFKPARWSNEQLPLSVAAAYCNFNHEVMYNNAGVICVFTEKRMSLVKNSQ</sequence>
<keyword evidence="4" id="KW-1185">Reference proteome</keyword>
<dbReference type="EMBL" id="AP023189">
    <property type="protein sequence ID" value="BCG25154.1"/>
    <property type="molecule type" value="Genomic_DNA"/>
</dbReference>
<name>A0A6J4E875_9PSED</name>
<organism evidence="1 3">
    <name type="scientific">Pseudomonas tohonis</name>
    <dbReference type="NCBI Taxonomy" id="2725477"/>
    <lineage>
        <taxon>Bacteria</taxon>
        <taxon>Pseudomonadati</taxon>
        <taxon>Pseudomonadota</taxon>
        <taxon>Gammaproteobacteria</taxon>
        <taxon>Pseudomonadales</taxon>
        <taxon>Pseudomonadaceae</taxon>
        <taxon>Pseudomonas</taxon>
    </lineage>
</organism>
<evidence type="ECO:0000313" key="3">
    <source>
        <dbReference type="Proteomes" id="UP000509383"/>
    </source>
</evidence>
<reference evidence="1 3" key="1">
    <citation type="submission" date="2020-05" db="EMBL/GenBank/DDBJ databases">
        <title>Characterization of novel class B3 metallo-beta-lactamase from novel Pseudomonas species.</title>
        <authorList>
            <person name="Yamada K."/>
            <person name="Aoki K."/>
            <person name="Ishii Y."/>
        </authorList>
    </citation>
    <scope>NUCLEOTIDE SEQUENCE [LARGE SCALE GENOMIC DNA]</scope>
    <source>
        <strain evidence="1 3">TUM18999</strain>
        <strain evidence="2 4">TUM20286</strain>
    </source>
</reference>
<evidence type="ECO:0000313" key="4">
    <source>
        <dbReference type="Proteomes" id="UP001054892"/>
    </source>
</evidence>